<dbReference type="Pfam" id="PF03275">
    <property type="entry name" value="GLF"/>
    <property type="match status" value="1"/>
</dbReference>
<feature type="domain" description="UDP-galactopyranose mutase C-terminal" evidence="1">
    <location>
        <begin position="146"/>
        <end position="372"/>
    </location>
</feature>
<keyword evidence="3" id="KW-1185">Reference proteome</keyword>
<evidence type="ECO:0000313" key="2">
    <source>
        <dbReference type="EMBL" id="KVE24204.1"/>
    </source>
</evidence>
<comment type="caution">
    <text evidence="2">The sequence shown here is derived from an EMBL/GenBank/DDBJ whole genome shotgun (WGS) entry which is preliminary data.</text>
</comment>
<gene>
    <name evidence="2" type="ORF">WS67_01165</name>
</gene>
<evidence type="ECO:0000259" key="1">
    <source>
        <dbReference type="Pfam" id="PF03275"/>
    </source>
</evidence>
<dbReference type="OrthoDB" id="5792777at2"/>
<dbReference type="PANTHER" id="PTHR21197:SF0">
    <property type="entry name" value="UDP-GALACTOPYRANOSE MUTASE"/>
    <property type="match status" value="1"/>
</dbReference>
<accession>A0A124P851</accession>
<dbReference type="Pfam" id="PF13450">
    <property type="entry name" value="NAD_binding_8"/>
    <property type="match status" value="1"/>
</dbReference>
<evidence type="ECO:0000313" key="3">
    <source>
        <dbReference type="Proteomes" id="UP000062788"/>
    </source>
</evidence>
<dbReference type="SUPFAM" id="SSF51971">
    <property type="entry name" value="Nucleotide-binding domain"/>
    <property type="match status" value="1"/>
</dbReference>
<dbReference type="RefSeq" id="WP_059519891.1">
    <property type="nucleotide sequence ID" value="NZ_LOWA01000055.1"/>
</dbReference>
<dbReference type="EMBL" id="LOWA01000055">
    <property type="protein sequence ID" value="KVE24204.1"/>
    <property type="molecule type" value="Genomic_DNA"/>
</dbReference>
<dbReference type="GO" id="GO:0005829">
    <property type="term" value="C:cytosol"/>
    <property type="evidence" value="ECO:0007669"/>
    <property type="project" value="TreeGrafter"/>
</dbReference>
<organism evidence="2 3">
    <name type="scientific">Burkholderia singularis</name>
    <dbReference type="NCBI Taxonomy" id="1503053"/>
    <lineage>
        <taxon>Bacteria</taxon>
        <taxon>Pseudomonadati</taxon>
        <taxon>Pseudomonadota</taxon>
        <taxon>Betaproteobacteria</taxon>
        <taxon>Burkholderiales</taxon>
        <taxon>Burkholderiaceae</taxon>
        <taxon>Burkholderia</taxon>
        <taxon>pseudomallei group</taxon>
    </lineage>
</organism>
<dbReference type="Gene3D" id="3.40.50.720">
    <property type="entry name" value="NAD(P)-binding Rossmann-like Domain"/>
    <property type="match status" value="3"/>
</dbReference>
<name>A0A124P851_9BURK</name>
<dbReference type="AlphaFoldDB" id="A0A124P851"/>
<sequence length="390" mass="43927">MKVLIVGAGLYGAVCAHELTRRGHRCTVLDKREHIGGHAYTRYHADVRCHEYVYGAPVFHTDAKPIWDYVNRFAEFRPYEHRVKVAHGAHRYSFPINLMTLQQVFGTSTPRDAHARLAAERIPCAAPETLEQACLATLGPTLYRLFIEGYTVKQWGRHPAQLPAAFAARLPVRLSFDDRYVSDRYQGLPLDGYTPMIARLLAGSDVHLGIDFLYRRDDWLKRYPRVIYTGPIDAFFDERFGPLAYRTLRLEREVLPVADFQGAPVVHYAESTVPYTRIIEHKHFDAEGAGAGAASTVLPEVAPTGWPGAPAAAPATGRTLITRVYLQAREPGQAPDYPVNDAWNTLLSQRYRQAAESLAGHVHFGGRLAEYRDYRMHQVIRTALTFCARA</sequence>
<dbReference type="PANTHER" id="PTHR21197">
    <property type="entry name" value="UDP-GALACTOPYRANOSE MUTASE"/>
    <property type="match status" value="1"/>
</dbReference>
<dbReference type="GO" id="GO:0008767">
    <property type="term" value="F:UDP-galactopyranose mutase activity"/>
    <property type="evidence" value="ECO:0007669"/>
    <property type="project" value="InterPro"/>
</dbReference>
<dbReference type="Proteomes" id="UP000062788">
    <property type="component" value="Unassembled WGS sequence"/>
</dbReference>
<protein>
    <recommendedName>
        <fullName evidence="1">UDP-galactopyranose mutase C-terminal domain-containing protein</fullName>
    </recommendedName>
</protein>
<dbReference type="GO" id="GO:0050660">
    <property type="term" value="F:flavin adenine dinucleotide binding"/>
    <property type="evidence" value="ECO:0007669"/>
    <property type="project" value="TreeGrafter"/>
</dbReference>
<dbReference type="InterPro" id="IPR015899">
    <property type="entry name" value="UDP-GalPyranose_mutase_C"/>
</dbReference>
<reference evidence="2 3" key="1">
    <citation type="submission" date="2015-11" db="EMBL/GenBank/DDBJ databases">
        <title>Expanding the genomic diversity of Burkholderia species for the development of highly accurate diagnostics.</title>
        <authorList>
            <person name="Sahl J."/>
            <person name="Keim P."/>
            <person name="Wagner D."/>
        </authorList>
    </citation>
    <scope>NUCLEOTIDE SEQUENCE [LARGE SCALE GENOMIC DNA]</scope>
    <source>
        <strain evidence="2 3">TSV85</strain>
    </source>
</reference>
<proteinExistence type="predicted"/>